<sequence>MSEEEAEHQYAKIAVTTRLPPMFGPIENGQRTWIRVEDIDYDLMGYLLSCHLIIEHYMDVFLKTHYGDLDWDAAKPTFGQRVNLLTTWSLGPPFNPVQAIKHLNTLRNRLGHRVDYHLTDEDMLPFIHYLGAVSKHGERELDLNDKSPKRVLELFTSLAAACFAGAVTSVGAAGR</sequence>
<protein>
    <recommendedName>
        <fullName evidence="3">pEK499-p136 HEPN domain-containing protein</fullName>
    </recommendedName>
</protein>
<gene>
    <name evidence="1" type="ORF">ACFO5W_11565</name>
</gene>
<evidence type="ECO:0008006" key="3">
    <source>
        <dbReference type="Google" id="ProtNLM"/>
    </source>
</evidence>
<dbReference type="RefSeq" id="WP_266149239.1">
    <property type="nucleotide sequence ID" value="NZ_CP064028.1"/>
</dbReference>
<accession>A0ABV9C2W7</accession>
<proteinExistence type="predicted"/>
<evidence type="ECO:0000313" key="1">
    <source>
        <dbReference type="EMBL" id="MFC4527271.1"/>
    </source>
</evidence>
<evidence type="ECO:0000313" key="2">
    <source>
        <dbReference type="Proteomes" id="UP001595961"/>
    </source>
</evidence>
<keyword evidence="2" id="KW-1185">Reference proteome</keyword>
<comment type="caution">
    <text evidence="1">The sequence shown here is derived from an EMBL/GenBank/DDBJ whole genome shotgun (WGS) entry which is preliminary data.</text>
</comment>
<dbReference type="Proteomes" id="UP001595961">
    <property type="component" value="Unassembled WGS sequence"/>
</dbReference>
<name>A0ABV9C2W7_9GAMM</name>
<reference evidence="2" key="1">
    <citation type="journal article" date="2019" name="Int. J. Syst. Evol. Microbiol.">
        <title>The Global Catalogue of Microorganisms (GCM) 10K type strain sequencing project: providing services to taxonomists for standard genome sequencing and annotation.</title>
        <authorList>
            <consortium name="The Broad Institute Genomics Platform"/>
            <consortium name="The Broad Institute Genome Sequencing Center for Infectious Disease"/>
            <person name="Wu L."/>
            <person name="Ma J."/>
        </authorList>
    </citation>
    <scope>NUCLEOTIDE SEQUENCE [LARGE SCALE GENOMIC DNA]</scope>
    <source>
        <strain evidence="2">CCM 4481</strain>
    </source>
</reference>
<dbReference type="EMBL" id="JBHSGA010000017">
    <property type="protein sequence ID" value="MFC4527271.1"/>
    <property type="molecule type" value="Genomic_DNA"/>
</dbReference>
<organism evidence="1 2">
    <name type="scientific">Dyella halodurans</name>
    <dbReference type="NCBI Taxonomy" id="1920171"/>
    <lineage>
        <taxon>Bacteria</taxon>
        <taxon>Pseudomonadati</taxon>
        <taxon>Pseudomonadota</taxon>
        <taxon>Gammaproteobacteria</taxon>
        <taxon>Lysobacterales</taxon>
        <taxon>Rhodanobacteraceae</taxon>
        <taxon>Dyella</taxon>
    </lineage>
</organism>